<proteinExistence type="inferred from homology"/>
<reference evidence="5 6" key="1">
    <citation type="journal article" date="2016" name="Nat. Commun.">
        <title>Thousands of microbial genomes shed light on interconnected biogeochemical processes in an aquifer system.</title>
        <authorList>
            <person name="Anantharaman K."/>
            <person name="Brown C.T."/>
            <person name="Hug L.A."/>
            <person name="Sharon I."/>
            <person name="Castelle C.J."/>
            <person name="Probst A.J."/>
            <person name="Thomas B.C."/>
            <person name="Singh A."/>
            <person name="Wilkins M.J."/>
            <person name="Karaoz U."/>
            <person name="Brodie E.L."/>
            <person name="Williams K.H."/>
            <person name="Hubbard S.S."/>
            <person name="Banfield J.F."/>
        </authorList>
    </citation>
    <scope>NUCLEOTIDE SEQUENCE [LARGE SCALE GENOMIC DNA]</scope>
</reference>
<keyword evidence="2" id="KW-0413">Isomerase</keyword>
<comment type="caution">
    <text evidence="5">The sequence shown here is derived from an EMBL/GenBank/DDBJ whole genome shotgun (WGS) entry which is preliminary data.</text>
</comment>
<dbReference type="InterPro" id="IPR006145">
    <property type="entry name" value="PsdUridine_synth_RsuA/RluA"/>
</dbReference>
<evidence type="ECO:0000256" key="1">
    <source>
        <dbReference type="ARBA" id="ARBA00010876"/>
    </source>
</evidence>
<dbReference type="PROSITE" id="PS50889">
    <property type="entry name" value="S4"/>
    <property type="match status" value="1"/>
</dbReference>
<dbReference type="SMART" id="SM00363">
    <property type="entry name" value="S4"/>
    <property type="match status" value="1"/>
</dbReference>
<dbReference type="SUPFAM" id="SSF55174">
    <property type="entry name" value="Alpha-L RNA-binding motif"/>
    <property type="match status" value="1"/>
</dbReference>
<keyword evidence="3" id="KW-0694">RNA-binding</keyword>
<dbReference type="EMBL" id="MFEO01000018">
    <property type="protein sequence ID" value="OGE89641.1"/>
    <property type="molecule type" value="Genomic_DNA"/>
</dbReference>
<dbReference type="PANTHER" id="PTHR21600:SF44">
    <property type="entry name" value="RIBOSOMAL LARGE SUBUNIT PSEUDOURIDINE SYNTHASE D"/>
    <property type="match status" value="1"/>
</dbReference>
<evidence type="ECO:0000256" key="3">
    <source>
        <dbReference type="PROSITE-ProRule" id="PRU00182"/>
    </source>
</evidence>
<accession>A0A1F5PIE2</accession>
<evidence type="ECO:0000259" key="4">
    <source>
        <dbReference type="SMART" id="SM00363"/>
    </source>
</evidence>
<dbReference type="CDD" id="cd00165">
    <property type="entry name" value="S4"/>
    <property type="match status" value="1"/>
</dbReference>
<protein>
    <recommendedName>
        <fullName evidence="4">RNA-binding S4 domain-containing protein</fullName>
    </recommendedName>
</protein>
<dbReference type="InterPro" id="IPR050188">
    <property type="entry name" value="RluA_PseudoU_synthase"/>
</dbReference>
<dbReference type="Pfam" id="PF01479">
    <property type="entry name" value="S4"/>
    <property type="match status" value="1"/>
</dbReference>
<dbReference type="Proteomes" id="UP000178377">
    <property type="component" value="Unassembled WGS sequence"/>
</dbReference>
<dbReference type="PANTHER" id="PTHR21600">
    <property type="entry name" value="MITOCHONDRIAL RNA PSEUDOURIDINE SYNTHASE"/>
    <property type="match status" value="1"/>
</dbReference>
<dbReference type="SUPFAM" id="SSF55120">
    <property type="entry name" value="Pseudouridine synthase"/>
    <property type="match status" value="1"/>
</dbReference>
<comment type="similarity">
    <text evidence="1">Belongs to the pseudouridine synthase RluA family.</text>
</comment>
<dbReference type="InterPro" id="IPR036986">
    <property type="entry name" value="S4_RNA-bd_sf"/>
</dbReference>
<dbReference type="Gene3D" id="3.10.290.10">
    <property type="entry name" value="RNA-binding S4 domain"/>
    <property type="match status" value="1"/>
</dbReference>
<dbReference type="InterPro" id="IPR020103">
    <property type="entry name" value="PsdUridine_synth_cat_dom_sf"/>
</dbReference>
<dbReference type="PROSITE" id="PS01129">
    <property type="entry name" value="PSI_RLU"/>
    <property type="match status" value="1"/>
</dbReference>
<sequence length="326" mass="36272">MTRKEFIADQGAERIDQFLTRQYPEFSRAKIQRAIAKGNIEINGKIVLEKSHVIHSTDHISAVIELPTLIPQPHLDIPIVYEDDSILVIDKPPGIAVHPNPGQKKDSIAGWLLGRYPQLAAVGEGAFRPGIVHRLDADTSGLLVVAKTQGAFKFLKKQFQSRTIEKEYAALIHGALHPTHGVFDQPIGRKTGQARLQAGIGREARTEYWVKKEYRLPRIDGPVSAGGRAGGEIDIFTLVRVLLHTGRTHQIRVHFAAAGHPVAGDLVYGGRFKSRDRLLFPRQFLHAVKLSLPLPGGRKKEFKSQLPQDLQVCLNQLTISRPHDSR</sequence>
<evidence type="ECO:0000313" key="6">
    <source>
        <dbReference type="Proteomes" id="UP000178377"/>
    </source>
</evidence>
<dbReference type="STRING" id="1817828.A2722_02205"/>
<evidence type="ECO:0000256" key="2">
    <source>
        <dbReference type="ARBA" id="ARBA00023235"/>
    </source>
</evidence>
<organism evidence="5 6">
    <name type="scientific">Candidatus Doudnabacteria bacterium RIFCSPHIGHO2_01_FULL_50_11</name>
    <dbReference type="NCBI Taxonomy" id="1817828"/>
    <lineage>
        <taxon>Bacteria</taxon>
        <taxon>Candidatus Doudnaibacteriota</taxon>
    </lineage>
</organism>
<name>A0A1F5PIE2_9BACT</name>
<dbReference type="InterPro" id="IPR006224">
    <property type="entry name" value="PsdUridine_synth_RluA-like_CS"/>
</dbReference>
<dbReference type="GO" id="GO:0003723">
    <property type="term" value="F:RNA binding"/>
    <property type="evidence" value="ECO:0007669"/>
    <property type="project" value="UniProtKB-KW"/>
</dbReference>
<dbReference type="AlphaFoldDB" id="A0A1F5PIE2"/>
<dbReference type="GO" id="GO:0120159">
    <property type="term" value="F:rRNA pseudouridine synthase activity"/>
    <property type="evidence" value="ECO:0007669"/>
    <property type="project" value="UniProtKB-ARBA"/>
</dbReference>
<dbReference type="Pfam" id="PF00849">
    <property type="entry name" value="PseudoU_synth_2"/>
    <property type="match status" value="1"/>
</dbReference>
<evidence type="ECO:0000313" key="5">
    <source>
        <dbReference type="EMBL" id="OGE89641.1"/>
    </source>
</evidence>
<gene>
    <name evidence="5" type="ORF">A2722_02205</name>
</gene>
<dbReference type="CDD" id="cd02869">
    <property type="entry name" value="PseudoU_synth_RluA_like"/>
    <property type="match status" value="1"/>
</dbReference>
<dbReference type="InterPro" id="IPR002942">
    <property type="entry name" value="S4_RNA-bd"/>
</dbReference>
<feature type="domain" description="RNA-binding S4" evidence="4">
    <location>
        <begin position="13"/>
        <end position="74"/>
    </location>
</feature>
<dbReference type="Gene3D" id="3.30.2350.10">
    <property type="entry name" value="Pseudouridine synthase"/>
    <property type="match status" value="1"/>
</dbReference>
<dbReference type="GO" id="GO:0000455">
    <property type="term" value="P:enzyme-directed rRNA pseudouridine synthesis"/>
    <property type="evidence" value="ECO:0007669"/>
    <property type="project" value="UniProtKB-ARBA"/>
</dbReference>